<evidence type="ECO:0000313" key="3">
    <source>
        <dbReference type="Proteomes" id="UP001487740"/>
    </source>
</evidence>
<proteinExistence type="predicted"/>
<comment type="caution">
    <text evidence="2">The sequence shown here is derived from an EMBL/GenBank/DDBJ whole genome shotgun (WGS) entry which is preliminary data.</text>
</comment>
<accession>A0AAW0TD90</accession>
<feature type="region of interest" description="Disordered" evidence="1">
    <location>
        <begin position="91"/>
        <end position="140"/>
    </location>
</feature>
<dbReference type="Proteomes" id="UP001487740">
    <property type="component" value="Unassembled WGS sequence"/>
</dbReference>
<sequence>MESEYSPWKSKTGGGDGGRRGGGGAGTMAAPPSSAMVHLLPPEDTQDGVVERWPPVSTYWPAAPHACPAVDSCSDLGESVEEASVTWCSSSGYHSQAPRPFTTTTATSEASLRLPIGGEDDESDDSDDDSAWGEDEWPLERPLPLPEWGCGRPSLVFPTMQDYRRFLSRVSTRLRRALALQPYDSVSNFVISGAPSTRGCQIPPPYSLRGATAERDGERGHQTSPPLFAEEYKASEFSSLQDFYRYYDPPLVSGRYTCVGLAADLASRLADLEGHYPGFKDSIYQVSCEEEVTEEEVADIISTEEPSPSASFKEHVLLCVRIRVEGRAGVVLLDPGYHVPCPVTVMEDGLAPHSGPVETATTRSDVQRIYTYHFPSNSSSYVIWEVEEKRGGKSKWTRSLVHVSRPYLSGVDVTERRNLAYTFKTLLGRDAAGKFNAGLYFVIKPSSSPLSTAVSFFRKVNGEMKHVKKSLAYFLQSEEKEEIDDEVEEAVLAVENGVRRARGEVRATLITLANLLQDKGFLADLLELNRALETLGEPLGFFRRTFHPRFQQSTVHLKSPGCLSACLTTSTTASPPLYLPDHQHHYRITSLPACLAILHTCWSRVRGCRGVVSSVFLSTNPVTWGRECAAERGQLFWFCCGFKGSMQCSQLVVQRRVVLSLRPGSKHVP</sequence>
<keyword evidence="3" id="KW-1185">Reference proteome</keyword>
<name>A0AAW0TD90_SCYPA</name>
<reference evidence="2 3" key="1">
    <citation type="submission" date="2023-03" db="EMBL/GenBank/DDBJ databases">
        <title>High-quality genome of Scylla paramamosain provides insights in environmental adaptation.</title>
        <authorList>
            <person name="Zhang L."/>
        </authorList>
    </citation>
    <scope>NUCLEOTIDE SEQUENCE [LARGE SCALE GENOMIC DNA]</scope>
    <source>
        <strain evidence="2">LZ_2023a</strain>
        <tissue evidence="2">Muscle</tissue>
    </source>
</reference>
<feature type="compositionally biased region" description="Gly residues" evidence="1">
    <location>
        <begin position="12"/>
        <end position="26"/>
    </location>
</feature>
<gene>
    <name evidence="2" type="ORF">O3P69_012252</name>
</gene>
<evidence type="ECO:0000256" key="1">
    <source>
        <dbReference type="SAM" id="MobiDB-lite"/>
    </source>
</evidence>
<protein>
    <submittedName>
        <fullName evidence="2">Uncharacterized protein</fullName>
    </submittedName>
</protein>
<dbReference type="EMBL" id="JARAKH010000033">
    <property type="protein sequence ID" value="KAK8385284.1"/>
    <property type="molecule type" value="Genomic_DNA"/>
</dbReference>
<organism evidence="2 3">
    <name type="scientific">Scylla paramamosain</name>
    <name type="common">Mud crab</name>
    <dbReference type="NCBI Taxonomy" id="85552"/>
    <lineage>
        <taxon>Eukaryota</taxon>
        <taxon>Metazoa</taxon>
        <taxon>Ecdysozoa</taxon>
        <taxon>Arthropoda</taxon>
        <taxon>Crustacea</taxon>
        <taxon>Multicrustacea</taxon>
        <taxon>Malacostraca</taxon>
        <taxon>Eumalacostraca</taxon>
        <taxon>Eucarida</taxon>
        <taxon>Decapoda</taxon>
        <taxon>Pleocyemata</taxon>
        <taxon>Brachyura</taxon>
        <taxon>Eubrachyura</taxon>
        <taxon>Portunoidea</taxon>
        <taxon>Portunidae</taxon>
        <taxon>Portuninae</taxon>
        <taxon>Scylla</taxon>
    </lineage>
</organism>
<feature type="region of interest" description="Disordered" evidence="1">
    <location>
        <begin position="1"/>
        <end position="40"/>
    </location>
</feature>
<feature type="compositionally biased region" description="Polar residues" evidence="1">
    <location>
        <begin position="101"/>
        <end position="110"/>
    </location>
</feature>
<feature type="compositionally biased region" description="Acidic residues" evidence="1">
    <location>
        <begin position="118"/>
        <end position="137"/>
    </location>
</feature>
<evidence type="ECO:0000313" key="2">
    <source>
        <dbReference type="EMBL" id="KAK8385284.1"/>
    </source>
</evidence>
<dbReference type="AlphaFoldDB" id="A0AAW0TD90"/>